<sequence>MQKSLDRQQERYADHRQAEQAVVKRNNVPVGKVIRKNLVAYLFLLPALLGFALFSVYPIISSFIIGFQYYDMVNPPRWVGFFNFVTVLRNPLLLISVENCFTFLLWALIPFLIPFFMAMIVNELPRWGGYLRFTYYLPAILPPVVTFYLWKWMYDPSGAGLINVFLASLHLPTLAWLDSPTTVIPSMAFIGIWGGTGSGMLIYLAALQNIPPHLYDAAEIDGASIWRKFWHITLPQMRIILLLNLMFAIMGAFQTFDGPFLLTGGGPVNSSVTPVLLVYKYAFEQGNYGAANALSLILFAFLMIFSILYLYLMRRTTGLGKY</sequence>
<keyword evidence="10" id="KW-1185">Reference proteome</keyword>
<dbReference type="InterPro" id="IPR035906">
    <property type="entry name" value="MetI-like_sf"/>
</dbReference>
<dbReference type="Proteomes" id="UP000287224">
    <property type="component" value="Unassembled WGS sequence"/>
</dbReference>
<keyword evidence="3" id="KW-1003">Cell membrane</keyword>
<dbReference type="AlphaFoldDB" id="A0A401Z7X7"/>
<dbReference type="Gene3D" id="1.10.3720.10">
    <property type="entry name" value="MetI-like"/>
    <property type="match status" value="1"/>
</dbReference>
<feature type="domain" description="ABC transmembrane type-1" evidence="8">
    <location>
        <begin position="100"/>
        <end position="309"/>
    </location>
</feature>
<proteinExistence type="inferred from homology"/>
<dbReference type="SUPFAM" id="SSF161098">
    <property type="entry name" value="MetI-like"/>
    <property type="match status" value="1"/>
</dbReference>
<dbReference type="CDD" id="cd06261">
    <property type="entry name" value="TM_PBP2"/>
    <property type="match status" value="1"/>
</dbReference>
<dbReference type="GO" id="GO:0055085">
    <property type="term" value="P:transmembrane transport"/>
    <property type="evidence" value="ECO:0007669"/>
    <property type="project" value="InterPro"/>
</dbReference>
<reference evidence="10" key="1">
    <citation type="submission" date="2018-12" db="EMBL/GenBank/DDBJ databases">
        <title>Tengunoibacter tsumagoiensis gen. nov., sp. nov., Dictyobacter kobayashii sp. nov., D. alpinus sp. nov., and D. joshuensis sp. nov. and description of Dictyobacteraceae fam. nov. within the order Ktedonobacterales isolated from Tengu-no-mugimeshi.</title>
        <authorList>
            <person name="Wang C.M."/>
            <person name="Zheng Y."/>
            <person name="Sakai Y."/>
            <person name="Toyoda A."/>
            <person name="Minakuchi Y."/>
            <person name="Abe K."/>
            <person name="Yokota A."/>
            <person name="Yabe S."/>
        </authorList>
    </citation>
    <scope>NUCLEOTIDE SEQUENCE [LARGE SCALE GENOMIC DNA]</scope>
    <source>
        <strain evidence="10">S-27</strain>
    </source>
</reference>
<feature type="transmembrane region" description="Helical" evidence="7">
    <location>
        <begin position="183"/>
        <end position="206"/>
    </location>
</feature>
<accession>A0A401Z7X7</accession>
<evidence type="ECO:0000256" key="4">
    <source>
        <dbReference type="ARBA" id="ARBA00022692"/>
    </source>
</evidence>
<dbReference type="EMBL" id="BIFQ01000001">
    <property type="protein sequence ID" value="GCE02970.1"/>
    <property type="molecule type" value="Genomic_DNA"/>
</dbReference>
<feature type="transmembrane region" description="Helical" evidence="7">
    <location>
        <begin position="103"/>
        <end position="121"/>
    </location>
</feature>
<dbReference type="OrthoDB" id="9788108at2"/>
<evidence type="ECO:0000256" key="1">
    <source>
        <dbReference type="ARBA" id="ARBA00004651"/>
    </source>
</evidence>
<comment type="similarity">
    <text evidence="7">Belongs to the binding-protein-dependent transport system permease family.</text>
</comment>
<dbReference type="InterPro" id="IPR000515">
    <property type="entry name" value="MetI-like"/>
</dbReference>
<gene>
    <name evidence="9" type="ORF">KDAU_02990</name>
</gene>
<evidence type="ECO:0000256" key="3">
    <source>
        <dbReference type="ARBA" id="ARBA00022475"/>
    </source>
</evidence>
<dbReference type="Pfam" id="PF00528">
    <property type="entry name" value="BPD_transp_1"/>
    <property type="match status" value="1"/>
</dbReference>
<organism evidence="9 10">
    <name type="scientific">Dictyobacter aurantiacus</name>
    <dbReference type="NCBI Taxonomy" id="1936993"/>
    <lineage>
        <taxon>Bacteria</taxon>
        <taxon>Bacillati</taxon>
        <taxon>Chloroflexota</taxon>
        <taxon>Ktedonobacteria</taxon>
        <taxon>Ktedonobacterales</taxon>
        <taxon>Dictyobacteraceae</taxon>
        <taxon>Dictyobacter</taxon>
    </lineage>
</organism>
<keyword evidence="5 7" id="KW-1133">Transmembrane helix</keyword>
<dbReference type="PANTHER" id="PTHR30193:SF41">
    <property type="entry name" value="DIACETYLCHITOBIOSE UPTAKE SYSTEM PERMEASE PROTEIN NGCF"/>
    <property type="match status" value="1"/>
</dbReference>
<name>A0A401Z7X7_9CHLR</name>
<evidence type="ECO:0000256" key="6">
    <source>
        <dbReference type="ARBA" id="ARBA00023136"/>
    </source>
</evidence>
<evidence type="ECO:0000256" key="2">
    <source>
        <dbReference type="ARBA" id="ARBA00022448"/>
    </source>
</evidence>
<comment type="caution">
    <text evidence="9">The sequence shown here is derived from an EMBL/GenBank/DDBJ whole genome shotgun (WGS) entry which is preliminary data.</text>
</comment>
<comment type="subcellular location">
    <subcellularLocation>
        <location evidence="1 7">Cell membrane</location>
        <topology evidence="1 7">Multi-pass membrane protein</topology>
    </subcellularLocation>
</comment>
<protein>
    <submittedName>
        <fullName evidence="9">Sugar ABC transporter permease</fullName>
    </submittedName>
</protein>
<keyword evidence="2 7" id="KW-0813">Transport</keyword>
<feature type="transmembrane region" description="Helical" evidence="7">
    <location>
        <begin position="38"/>
        <end position="66"/>
    </location>
</feature>
<evidence type="ECO:0000313" key="9">
    <source>
        <dbReference type="EMBL" id="GCE02970.1"/>
    </source>
</evidence>
<dbReference type="PROSITE" id="PS50928">
    <property type="entry name" value="ABC_TM1"/>
    <property type="match status" value="1"/>
</dbReference>
<evidence type="ECO:0000259" key="8">
    <source>
        <dbReference type="PROSITE" id="PS50928"/>
    </source>
</evidence>
<evidence type="ECO:0000313" key="10">
    <source>
        <dbReference type="Proteomes" id="UP000287224"/>
    </source>
</evidence>
<dbReference type="PANTHER" id="PTHR30193">
    <property type="entry name" value="ABC TRANSPORTER PERMEASE PROTEIN"/>
    <property type="match status" value="1"/>
</dbReference>
<dbReference type="GO" id="GO:0005886">
    <property type="term" value="C:plasma membrane"/>
    <property type="evidence" value="ECO:0007669"/>
    <property type="project" value="UniProtKB-SubCell"/>
</dbReference>
<dbReference type="RefSeq" id="WP_126594296.1">
    <property type="nucleotide sequence ID" value="NZ_BIFQ01000001.1"/>
</dbReference>
<keyword evidence="6 7" id="KW-0472">Membrane</keyword>
<feature type="transmembrane region" description="Helical" evidence="7">
    <location>
        <begin position="293"/>
        <end position="312"/>
    </location>
</feature>
<feature type="transmembrane region" description="Helical" evidence="7">
    <location>
        <begin position="133"/>
        <end position="150"/>
    </location>
</feature>
<evidence type="ECO:0000256" key="5">
    <source>
        <dbReference type="ARBA" id="ARBA00022989"/>
    </source>
</evidence>
<evidence type="ECO:0000256" key="7">
    <source>
        <dbReference type="RuleBase" id="RU363032"/>
    </source>
</evidence>
<feature type="transmembrane region" description="Helical" evidence="7">
    <location>
        <begin position="237"/>
        <end position="256"/>
    </location>
</feature>
<keyword evidence="4 7" id="KW-0812">Transmembrane</keyword>
<dbReference type="InterPro" id="IPR051393">
    <property type="entry name" value="ABC_transporter_permease"/>
</dbReference>